<dbReference type="Pfam" id="PF00132">
    <property type="entry name" value="Hexapep"/>
    <property type="match status" value="1"/>
</dbReference>
<evidence type="ECO:0000313" key="4">
    <source>
        <dbReference type="Proteomes" id="UP000000814"/>
    </source>
</evidence>
<dbReference type="HOGENOM" id="CLU_051638_7_3_9"/>
<dbReference type="InterPro" id="IPR018357">
    <property type="entry name" value="Hexapep_transf_CS"/>
</dbReference>
<dbReference type="InterPro" id="IPR011004">
    <property type="entry name" value="Trimer_LpxA-like_sf"/>
</dbReference>
<sequence>MINISSNDSIRSFVFQNGDKKDFPLLTIGRNSYINDMDIQVSPGSEIVNIHIGNYCSIGYKVMLLVDRNHDYKSISTAPILEIERKLHRKGQIIIGHDVWIGNNVIILSGVRIGNGAVIGAGTVVTKNVPPYAIAVGNPMKIIKYRFDAIEIKNFKA</sequence>
<dbReference type="eggNOG" id="COG0110">
    <property type="taxonomic scope" value="Bacteria"/>
</dbReference>
<keyword evidence="1" id="KW-0808">Transferase</keyword>
<accession>Q97HA4</accession>
<dbReference type="InterPro" id="IPR001451">
    <property type="entry name" value="Hexapep"/>
</dbReference>
<dbReference type="AlphaFoldDB" id="Q97HA4"/>
<organism evidence="3 4">
    <name type="scientific">Clostridium acetobutylicum (strain ATCC 824 / DSM 792 / JCM 1419 / IAM 19013 / LMG 5710 / NBRC 13948 / NRRL B-527 / VKM B-1787 / 2291 / W)</name>
    <dbReference type="NCBI Taxonomy" id="272562"/>
    <lineage>
        <taxon>Bacteria</taxon>
        <taxon>Bacillati</taxon>
        <taxon>Bacillota</taxon>
        <taxon>Clostridia</taxon>
        <taxon>Eubacteriales</taxon>
        <taxon>Clostridiaceae</taxon>
        <taxon>Clostridium</taxon>
    </lineage>
</organism>
<dbReference type="KEGG" id="cac:CA_C2109"/>
<dbReference type="STRING" id="272562.CA_C2109"/>
<dbReference type="SUPFAM" id="SSF51161">
    <property type="entry name" value="Trimeric LpxA-like enzymes"/>
    <property type="match status" value="1"/>
</dbReference>
<dbReference type="PIR" id="H97159">
    <property type="entry name" value="H97159"/>
</dbReference>
<proteinExistence type="predicted"/>
<dbReference type="PANTHER" id="PTHR43300:SF11">
    <property type="entry name" value="ACETYLTRANSFERASE RV3034C-RELATED"/>
    <property type="match status" value="1"/>
</dbReference>
<dbReference type="InterPro" id="IPR050179">
    <property type="entry name" value="Trans_hexapeptide_repeat"/>
</dbReference>
<dbReference type="Gene3D" id="2.160.10.10">
    <property type="entry name" value="Hexapeptide repeat proteins"/>
    <property type="match status" value="1"/>
</dbReference>
<protein>
    <submittedName>
        <fullName evidence="3">Acetyltransferase</fullName>
    </submittedName>
</protein>
<keyword evidence="4" id="KW-1185">Reference proteome</keyword>
<name>Q97HA4_CLOAB</name>
<dbReference type="PANTHER" id="PTHR43300">
    <property type="entry name" value="ACETYLTRANSFERASE"/>
    <property type="match status" value="1"/>
</dbReference>
<evidence type="ECO:0000313" key="3">
    <source>
        <dbReference type="EMBL" id="AAK80067.1"/>
    </source>
</evidence>
<dbReference type="RefSeq" id="WP_010965408.1">
    <property type="nucleotide sequence ID" value="NC_003030.1"/>
</dbReference>
<dbReference type="CDD" id="cd03349">
    <property type="entry name" value="LbH_XAT"/>
    <property type="match status" value="1"/>
</dbReference>
<keyword evidence="2" id="KW-0677">Repeat</keyword>
<evidence type="ECO:0000256" key="2">
    <source>
        <dbReference type="ARBA" id="ARBA00022737"/>
    </source>
</evidence>
<dbReference type="GO" id="GO:0016740">
    <property type="term" value="F:transferase activity"/>
    <property type="evidence" value="ECO:0007669"/>
    <property type="project" value="UniProtKB-KW"/>
</dbReference>
<dbReference type="Proteomes" id="UP000000814">
    <property type="component" value="Chromosome"/>
</dbReference>
<evidence type="ECO:0000256" key="1">
    <source>
        <dbReference type="ARBA" id="ARBA00022679"/>
    </source>
</evidence>
<gene>
    <name evidence="3" type="ordered locus">CA_C2109</name>
</gene>
<dbReference type="PROSITE" id="PS00101">
    <property type="entry name" value="HEXAPEP_TRANSFERASES"/>
    <property type="match status" value="1"/>
</dbReference>
<dbReference type="EMBL" id="AE001437">
    <property type="protein sequence ID" value="AAK80067.1"/>
    <property type="molecule type" value="Genomic_DNA"/>
</dbReference>
<reference evidence="3 4" key="1">
    <citation type="journal article" date="2001" name="J. Bacteriol.">
        <title>Genome sequence and comparative analysis of the solvent-producing bacterium Clostridium acetobutylicum.</title>
        <authorList>
            <person name="Nolling J."/>
            <person name="Breton G."/>
            <person name="Omelchenko M.V."/>
            <person name="Makarova K.S."/>
            <person name="Zeng Q."/>
            <person name="Gibson R."/>
            <person name="Lee H.M."/>
            <person name="Dubois J."/>
            <person name="Qiu D."/>
            <person name="Hitti J."/>
            <person name="Wolf Y.I."/>
            <person name="Tatusov R.L."/>
            <person name="Sabathe F."/>
            <person name="Doucette-Stamm L."/>
            <person name="Soucaille P."/>
            <person name="Daly M.J."/>
            <person name="Bennett G.N."/>
            <person name="Koonin E.V."/>
            <person name="Smith D.R."/>
        </authorList>
    </citation>
    <scope>NUCLEOTIDE SEQUENCE [LARGE SCALE GENOMIC DNA]</scope>
    <source>
        <strain evidence="4">ATCC 824 / DSM 792 / JCM 1419 / LMG 5710 / VKM B-1787</strain>
    </source>
</reference>